<dbReference type="PROSITE" id="PS50023">
    <property type="entry name" value="LIM_DOMAIN_2"/>
    <property type="match status" value="1"/>
</dbReference>
<evidence type="ECO:0000313" key="7">
    <source>
        <dbReference type="Proteomes" id="UP000515135"/>
    </source>
</evidence>
<protein>
    <submittedName>
        <fullName evidence="8">Cysteine-rich protein 1-like</fullName>
    </submittedName>
</protein>
<sequence>MSDVCPSCRKVVYFAERKYSLGKSWHSLCLKCTKCKRQLNPGGHAEHEGKPYCHQPCYSALFGPKGYGHGGAESHVFLEGQIGAGTDNNPE</sequence>
<dbReference type="SUPFAM" id="SSF57716">
    <property type="entry name" value="Glucocorticoid receptor-like (DNA-binding domain)"/>
    <property type="match status" value="2"/>
</dbReference>
<dbReference type="Gene3D" id="2.10.110.10">
    <property type="entry name" value="Cysteine Rich Protein"/>
    <property type="match status" value="1"/>
</dbReference>
<dbReference type="InterPro" id="IPR001781">
    <property type="entry name" value="Znf_LIM"/>
</dbReference>
<dbReference type="AlphaFoldDB" id="A0A6P4ZDZ1"/>
<gene>
    <name evidence="8" type="primary">LOC109481392</name>
</gene>
<name>A0A6P4ZDZ1_BRABE</name>
<dbReference type="KEGG" id="bbel:109481392"/>
<feature type="domain" description="LIM zinc-binding" evidence="6">
    <location>
        <begin position="3"/>
        <end position="64"/>
    </location>
</feature>
<evidence type="ECO:0000256" key="3">
    <source>
        <dbReference type="ARBA" id="ARBA00022833"/>
    </source>
</evidence>
<dbReference type="FunFam" id="2.10.110.10:FF:000025">
    <property type="entry name" value="Cysteine-rich protein 2"/>
    <property type="match status" value="1"/>
</dbReference>
<proteinExistence type="predicted"/>
<reference evidence="8" key="1">
    <citation type="submission" date="2025-08" db="UniProtKB">
        <authorList>
            <consortium name="RefSeq"/>
        </authorList>
    </citation>
    <scope>IDENTIFICATION</scope>
    <source>
        <tissue evidence="8">Gonad</tissue>
    </source>
</reference>
<keyword evidence="2" id="KW-0677">Repeat</keyword>
<dbReference type="CDD" id="cd09401">
    <property type="entry name" value="LIM_TLP_like"/>
    <property type="match status" value="1"/>
</dbReference>
<dbReference type="GO" id="GO:0046872">
    <property type="term" value="F:metal ion binding"/>
    <property type="evidence" value="ECO:0007669"/>
    <property type="project" value="UniProtKB-KW"/>
</dbReference>
<dbReference type="Proteomes" id="UP000515135">
    <property type="component" value="Unplaced"/>
</dbReference>
<dbReference type="GeneID" id="109481392"/>
<dbReference type="OrthoDB" id="25654at2759"/>
<dbReference type="PANTHER" id="PTHR46074">
    <property type="entry name" value="CYSTEINE-RICH PROTEIN CRIP FAMILY MEMBER"/>
    <property type="match status" value="1"/>
</dbReference>
<keyword evidence="4 5" id="KW-0440">LIM domain</keyword>
<accession>A0A6P4ZDZ1</accession>
<evidence type="ECO:0000259" key="6">
    <source>
        <dbReference type="PROSITE" id="PS50023"/>
    </source>
</evidence>
<keyword evidence="1 5" id="KW-0479">Metal-binding</keyword>
<dbReference type="RefSeq" id="XP_019639510.1">
    <property type="nucleotide sequence ID" value="XM_019783951.1"/>
</dbReference>
<organism evidence="7 8">
    <name type="scientific">Branchiostoma belcheri</name>
    <name type="common">Amphioxus</name>
    <dbReference type="NCBI Taxonomy" id="7741"/>
    <lineage>
        <taxon>Eukaryota</taxon>
        <taxon>Metazoa</taxon>
        <taxon>Chordata</taxon>
        <taxon>Cephalochordata</taxon>
        <taxon>Leptocardii</taxon>
        <taxon>Amphioxiformes</taxon>
        <taxon>Branchiostomatidae</taxon>
        <taxon>Branchiostoma</taxon>
    </lineage>
</organism>
<evidence type="ECO:0000256" key="4">
    <source>
        <dbReference type="ARBA" id="ARBA00023038"/>
    </source>
</evidence>
<keyword evidence="3 5" id="KW-0862">Zinc</keyword>
<evidence type="ECO:0000313" key="8">
    <source>
        <dbReference type="RefSeq" id="XP_019639510.1"/>
    </source>
</evidence>
<evidence type="ECO:0000256" key="5">
    <source>
        <dbReference type="PROSITE-ProRule" id="PRU00125"/>
    </source>
</evidence>
<dbReference type="Pfam" id="PF00412">
    <property type="entry name" value="LIM"/>
    <property type="match status" value="1"/>
</dbReference>
<dbReference type="PROSITE" id="PS00478">
    <property type="entry name" value="LIM_DOMAIN_1"/>
    <property type="match status" value="1"/>
</dbReference>
<keyword evidence="7" id="KW-1185">Reference proteome</keyword>
<dbReference type="SMART" id="SM00132">
    <property type="entry name" value="LIM"/>
    <property type="match status" value="1"/>
</dbReference>
<evidence type="ECO:0000256" key="1">
    <source>
        <dbReference type="ARBA" id="ARBA00022723"/>
    </source>
</evidence>
<evidence type="ECO:0000256" key="2">
    <source>
        <dbReference type="ARBA" id="ARBA00022737"/>
    </source>
</evidence>
<dbReference type="PANTHER" id="PTHR46074:SF5">
    <property type="entry name" value="LIM DOMAIN-CONTAINING PROTEIN C"/>
    <property type="match status" value="1"/>
</dbReference>